<name>A0A4R6STH4_9SPHI</name>
<dbReference type="AlphaFoldDB" id="A0A4R6STH4"/>
<dbReference type="EMBL" id="SNYC01000005">
    <property type="protein sequence ID" value="TDQ08256.1"/>
    <property type="molecule type" value="Genomic_DNA"/>
</dbReference>
<dbReference type="Proteomes" id="UP000295620">
    <property type="component" value="Unassembled WGS sequence"/>
</dbReference>
<organism evidence="1 2">
    <name type="scientific">Pedobacter metabolipauper</name>
    <dbReference type="NCBI Taxonomy" id="425513"/>
    <lineage>
        <taxon>Bacteria</taxon>
        <taxon>Pseudomonadati</taxon>
        <taxon>Bacteroidota</taxon>
        <taxon>Sphingobacteriia</taxon>
        <taxon>Sphingobacteriales</taxon>
        <taxon>Sphingobacteriaceae</taxon>
        <taxon>Pedobacter</taxon>
    </lineage>
</organism>
<evidence type="ECO:0000313" key="2">
    <source>
        <dbReference type="Proteomes" id="UP000295620"/>
    </source>
</evidence>
<sequence>MEKEEQTFDQAELELLKEGLKRSYKERFEMATRLYKIQQTMNNASIAHKPFVLKDPITYKTDNSIPKEIPFPVVMVPSDPQN</sequence>
<proteinExistence type="predicted"/>
<accession>A0A4R6STH4</accession>
<reference evidence="1 2" key="1">
    <citation type="submission" date="2019-03" db="EMBL/GenBank/DDBJ databases">
        <title>Genomic Encyclopedia of Archaeal and Bacterial Type Strains, Phase II (KMG-II): from individual species to whole genera.</title>
        <authorList>
            <person name="Goeker M."/>
        </authorList>
    </citation>
    <scope>NUCLEOTIDE SEQUENCE [LARGE SCALE GENOMIC DNA]</scope>
    <source>
        <strain evidence="1 2">DSM 19035</strain>
    </source>
</reference>
<evidence type="ECO:0000313" key="1">
    <source>
        <dbReference type="EMBL" id="TDQ08256.1"/>
    </source>
</evidence>
<keyword evidence="2" id="KW-1185">Reference proteome</keyword>
<gene>
    <name evidence="1" type="ORF">ATK78_2764</name>
</gene>
<comment type="caution">
    <text evidence="1">The sequence shown here is derived from an EMBL/GenBank/DDBJ whole genome shotgun (WGS) entry which is preliminary data.</text>
</comment>
<protein>
    <submittedName>
        <fullName evidence="1">Uncharacterized protein</fullName>
    </submittedName>
</protein>